<evidence type="ECO:0000313" key="4">
    <source>
        <dbReference type="Proteomes" id="UP000500826"/>
    </source>
</evidence>
<name>A0ABX6NZG7_9BURK</name>
<feature type="region of interest" description="Disordered" evidence="1">
    <location>
        <begin position="39"/>
        <end position="131"/>
    </location>
</feature>
<feature type="compositionally biased region" description="Pro residues" evidence="1">
    <location>
        <begin position="59"/>
        <end position="76"/>
    </location>
</feature>
<dbReference type="Proteomes" id="UP000500826">
    <property type="component" value="Chromosome"/>
</dbReference>
<evidence type="ECO:0000256" key="1">
    <source>
        <dbReference type="SAM" id="MobiDB-lite"/>
    </source>
</evidence>
<evidence type="ECO:0008006" key="5">
    <source>
        <dbReference type="Google" id="ProtNLM"/>
    </source>
</evidence>
<keyword evidence="4" id="KW-1185">Reference proteome</keyword>
<feature type="compositionally biased region" description="Low complexity" evidence="1">
    <location>
        <begin position="39"/>
        <end position="58"/>
    </location>
</feature>
<accession>A0ABX6NZG7</accession>
<keyword evidence="2" id="KW-1133">Transmembrane helix</keyword>
<keyword evidence="2" id="KW-0472">Membrane</keyword>
<feature type="compositionally biased region" description="Low complexity" evidence="1">
    <location>
        <begin position="77"/>
        <end position="90"/>
    </location>
</feature>
<reference evidence="3 4" key="1">
    <citation type="submission" date="2020-05" db="EMBL/GenBank/DDBJ databases">
        <title>Ramlibacter rhizophilus sp. nov., isolated from rhizosphere soil of national flower Mugunghwa from South Korea.</title>
        <authorList>
            <person name="Zheng-Fei Y."/>
            <person name="Huan T."/>
        </authorList>
    </citation>
    <scope>NUCLEOTIDE SEQUENCE [LARGE SCALE GENOMIC DNA]</scope>
    <source>
        <strain evidence="3 4">H242</strain>
    </source>
</reference>
<feature type="compositionally biased region" description="Polar residues" evidence="1">
    <location>
        <begin position="113"/>
        <end position="131"/>
    </location>
</feature>
<gene>
    <name evidence="3" type="ORF">HK414_20025</name>
</gene>
<keyword evidence="2" id="KW-0812">Transmembrane</keyword>
<evidence type="ECO:0000256" key="2">
    <source>
        <dbReference type="SAM" id="Phobius"/>
    </source>
</evidence>
<evidence type="ECO:0000313" key="3">
    <source>
        <dbReference type="EMBL" id="QJW83208.1"/>
    </source>
</evidence>
<proteinExistence type="predicted"/>
<protein>
    <recommendedName>
        <fullName evidence="5">SPOR domain-containing protein</fullName>
    </recommendedName>
</protein>
<organism evidence="3 4">
    <name type="scientific">Ramlibacter terrae</name>
    <dbReference type="NCBI Taxonomy" id="2732511"/>
    <lineage>
        <taxon>Bacteria</taxon>
        <taxon>Pseudomonadati</taxon>
        <taxon>Pseudomonadota</taxon>
        <taxon>Betaproteobacteria</taxon>
        <taxon>Burkholderiales</taxon>
        <taxon>Comamonadaceae</taxon>
        <taxon>Ramlibacter</taxon>
    </lineage>
</organism>
<dbReference type="EMBL" id="CP053418">
    <property type="protein sequence ID" value="QJW83208.1"/>
    <property type="molecule type" value="Genomic_DNA"/>
</dbReference>
<sequence>MQPKTEREDKQDKSEFLSALRWGLLLGVGILVIVVPPRRTAQAPRQPAPPAVVQAPAAPVAPPPVAAAPQPAPLPQEAPQEPAVAKAPEQPAAPPAAGVKLADFAGEDPSPRRGTSPTGPSIRRTTSATLS</sequence>
<feature type="transmembrane region" description="Helical" evidence="2">
    <location>
        <begin position="16"/>
        <end position="35"/>
    </location>
</feature>